<evidence type="ECO:0000256" key="9">
    <source>
        <dbReference type="PROSITE-ProRule" id="PRU00042"/>
    </source>
</evidence>
<dbReference type="SMART" id="SM00355">
    <property type="entry name" value="ZnF_C2H2"/>
    <property type="match status" value="8"/>
</dbReference>
<keyword evidence="13" id="KW-1185">Reference proteome</keyword>
<feature type="domain" description="C2H2-type" evidence="11">
    <location>
        <begin position="277"/>
        <end position="304"/>
    </location>
</feature>
<dbReference type="PANTHER" id="PTHR47772">
    <property type="entry name" value="ZINC FINGER PROTEIN 200"/>
    <property type="match status" value="1"/>
</dbReference>
<dbReference type="InterPro" id="IPR050636">
    <property type="entry name" value="C2H2-ZF_domain-containing"/>
</dbReference>
<dbReference type="PROSITE" id="PS00028">
    <property type="entry name" value="ZINC_FINGER_C2H2_1"/>
    <property type="match status" value="5"/>
</dbReference>
<evidence type="ECO:0000256" key="10">
    <source>
        <dbReference type="SAM" id="MobiDB-lite"/>
    </source>
</evidence>
<feature type="region of interest" description="Disordered" evidence="10">
    <location>
        <begin position="113"/>
        <end position="169"/>
    </location>
</feature>
<evidence type="ECO:0000256" key="1">
    <source>
        <dbReference type="ARBA" id="ARBA00004123"/>
    </source>
</evidence>
<dbReference type="Gene3D" id="3.30.160.60">
    <property type="entry name" value="Classic Zinc Finger"/>
    <property type="match status" value="4"/>
</dbReference>
<keyword evidence="7" id="KW-0804">Transcription</keyword>
<keyword evidence="5" id="KW-0862">Zinc</keyword>
<evidence type="ECO:0000256" key="3">
    <source>
        <dbReference type="ARBA" id="ARBA00022737"/>
    </source>
</evidence>
<accession>A0ABD2M7H1</accession>
<dbReference type="GO" id="GO:0005634">
    <property type="term" value="C:nucleus"/>
    <property type="evidence" value="ECO:0007669"/>
    <property type="project" value="UniProtKB-SubCell"/>
</dbReference>
<evidence type="ECO:0000256" key="5">
    <source>
        <dbReference type="ARBA" id="ARBA00022833"/>
    </source>
</evidence>
<comment type="caution">
    <text evidence="12">The sequence shown here is derived from an EMBL/GenBank/DDBJ whole genome shotgun (WGS) entry which is preliminary data.</text>
</comment>
<dbReference type="PANTHER" id="PTHR47772:SF13">
    <property type="entry name" value="GASTRULA ZINC FINGER PROTEIN XLCGF49.1-LIKE-RELATED"/>
    <property type="match status" value="1"/>
</dbReference>
<feature type="compositionally biased region" description="Low complexity" evidence="10">
    <location>
        <begin position="159"/>
        <end position="169"/>
    </location>
</feature>
<evidence type="ECO:0000256" key="2">
    <source>
        <dbReference type="ARBA" id="ARBA00022723"/>
    </source>
</evidence>
<gene>
    <name evidence="12" type="ORF">niasHT_004596</name>
</gene>
<dbReference type="FunFam" id="3.30.160.60:FF:000012">
    <property type="entry name" value="RB-associated KRAB zinc finger protein-like"/>
    <property type="match status" value="1"/>
</dbReference>
<dbReference type="InterPro" id="IPR013087">
    <property type="entry name" value="Znf_C2H2_type"/>
</dbReference>
<evidence type="ECO:0000256" key="4">
    <source>
        <dbReference type="ARBA" id="ARBA00022771"/>
    </source>
</evidence>
<feature type="domain" description="C2H2-type" evidence="11">
    <location>
        <begin position="249"/>
        <end position="276"/>
    </location>
</feature>
<dbReference type="Proteomes" id="UP001620626">
    <property type="component" value="Unassembled WGS sequence"/>
</dbReference>
<feature type="domain" description="C2H2-type" evidence="11">
    <location>
        <begin position="332"/>
        <end position="351"/>
    </location>
</feature>
<reference evidence="12 13" key="1">
    <citation type="submission" date="2024-10" db="EMBL/GenBank/DDBJ databases">
        <authorList>
            <person name="Kim D."/>
        </authorList>
    </citation>
    <scope>NUCLEOTIDE SEQUENCE [LARGE SCALE GENOMIC DNA]</scope>
    <source>
        <strain evidence="12">BH-2024</strain>
    </source>
</reference>
<name>A0ABD2M7H1_9BILA</name>
<feature type="region of interest" description="Disordered" evidence="10">
    <location>
        <begin position="351"/>
        <end position="452"/>
    </location>
</feature>
<feature type="compositionally biased region" description="Polar residues" evidence="10">
    <location>
        <begin position="388"/>
        <end position="406"/>
    </location>
</feature>
<dbReference type="FunFam" id="3.30.160.60:FF:001273">
    <property type="entry name" value="Zinc finger protein"/>
    <property type="match status" value="1"/>
</dbReference>
<dbReference type="Pfam" id="PF00096">
    <property type="entry name" value="zf-C2H2"/>
    <property type="match status" value="3"/>
</dbReference>
<dbReference type="EMBL" id="JBICBT010000101">
    <property type="protein sequence ID" value="KAL3123424.1"/>
    <property type="molecule type" value="Genomic_DNA"/>
</dbReference>
<evidence type="ECO:0000313" key="13">
    <source>
        <dbReference type="Proteomes" id="UP001620626"/>
    </source>
</evidence>
<evidence type="ECO:0000313" key="12">
    <source>
        <dbReference type="EMBL" id="KAL3123424.1"/>
    </source>
</evidence>
<feature type="domain" description="C2H2-type" evidence="11">
    <location>
        <begin position="305"/>
        <end position="332"/>
    </location>
</feature>
<dbReference type="SUPFAM" id="SSF57667">
    <property type="entry name" value="beta-beta-alpha zinc fingers"/>
    <property type="match status" value="3"/>
</dbReference>
<comment type="subcellular location">
    <subcellularLocation>
        <location evidence="1">Nucleus</location>
    </subcellularLocation>
</comment>
<protein>
    <recommendedName>
        <fullName evidence="11">C2H2-type domain-containing protein</fullName>
    </recommendedName>
</protein>
<keyword evidence="8" id="KW-0539">Nucleus</keyword>
<keyword evidence="4 9" id="KW-0863">Zinc-finger</keyword>
<dbReference type="PROSITE" id="PS50157">
    <property type="entry name" value="ZINC_FINGER_C2H2_2"/>
    <property type="match status" value="5"/>
</dbReference>
<feature type="compositionally biased region" description="Basic and acidic residues" evidence="10">
    <location>
        <begin position="113"/>
        <end position="142"/>
    </location>
</feature>
<proteinExistence type="predicted"/>
<keyword evidence="3" id="KW-0677">Repeat</keyword>
<keyword evidence="2" id="KW-0479">Metal-binding</keyword>
<evidence type="ECO:0000259" key="11">
    <source>
        <dbReference type="PROSITE" id="PS50157"/>
    </source>
</evidence>
<dbReference type="InterPro" id="IPR036236">
    <property type="entry name" value="Znf_C2H2_sf"/>
</dbReference>
<feature type="domain" description="C2H2-type" evidence="11">
    <location>
        <begin position="221"/>
        <end position="248"/>
    </location>
</feature>
<dbReference type="FunFam" id="3.30.160.60:FF:001513">
    <property type="entry name" value="Zinc finger, C2H2 type"/>
    <property type="match status" value="1"/>
</dbReference>
<keyword evidence="6" id="KW-0805">Transcription regulation</keyword>
<sequence>MPLWPAASDGDHSSFPSHKALACDGLMLPPSPPVAVGGDRRAGRRQDVLTALAIGMAYNLSDLAIPSISNKHFLTCLASISPPYPSNSSNSSPCCAFLCAHCPSASFPNMEELEQHQQHNHEQQQKNSRMKEQQNENGETKEPVQMVKSESTSPPPLNSPTASSSSSSCSVSDSMGQLIVSPSGIALAALTCKKCPGGRTFASQEMLNIHYIKTHRDRPQYACVKCGKSFSIKRELSTHHRIHSGEQPHKCLQCGKEFGTRQLLKKHSMWHIGKRSHTCPHCGKSFFQKGHLTQHLMIHSGDRPHQCELCDKTFIFKFDLNRHLKIHQERKFACKKCGKCFGEQTALEEHRTRDGKCGGGKAAAKGGAKRRGSSSSSSSSSVFEPTADNEQTTASKSTFPIENEAQNEGEKVERDEEELMPSKSVSLPVAPPPNSFCPPTPFDHHQQQQQQQQQLAIGRLFGQLLAARQPIAPSSDHFFPCLLCPQRFCTQAAYLLHWGASHMRGGTVPAQQQQMVPNGPKEDTVGHILHHSNTSCASSPQKASPPFSANPFDVPSSAHFFFPSVCANCELERRRATQCARELADARAELHRLRALLLRVGAIFGVSNGAGSGGLNGAETFLGTQG</sequence>
<dbReference type="GO" id="GO:0008270">
    <property type="term" value="F:zinc ion binding"/>
    <property type="evidence" value="ECO:0007669"/>
    <property type="project" value="UniProtKB-KW"/>
</dbReference>
<evidence type="ECO:0000256" key="7">
    <source>
        <dbReference type="ARBA" id="ARBA00023163"/>
    </source>
</evidence>
<evidence type="ECO:0000256" key="8">
    <source>
        <dbReference type="ARBA" id="ARBA00023242"/>
    </source>
</evidence>
<evidence type="ECO:0000256" key="6">
    <source>
        <dbReference type="ARBA" id="ARBA00023015"/>
    </source>
</evidence>
<dbReference type="AlphaFoldDB" id="A0ABD2M7H1"/>
<dbReference type="FunFam" id="3.30.160.60:FF:000690">
    <property type="entry name" value="Zinc finger protein 354C"/>
    <property type="match status" value="1"/>
</dbReference>
<organism evidence="12 13">
    <name type="scientific">Heterodera trifolii</name>
    <dbReference type="NCBI Taxonomy" id="157864"/>
    <lineage>
        <taxon>Eukaryota</taxon>
        <taxon>Metazoa</taxon>
        <taxon>Ecdysozoa</taxon>
        <taxon>Nematoda</taxon>
        <taxon>Chromadorea</taxon>
        <taxon>Rhabditida</taxon>
        <taxon>Tylenchina</taxon>
        <taxon>Tylenchomorpha</taxon>
        <taxon>Tylenchoidea</taxon>
        <taxon>Heteroderidae</taxon>
        <taxon>Heteroderinae</taxon>
        <taxon>Heterodera</taxon>
    </lineage>
</organism>
<feature type="compositionally biased region" description="Pro residues" evidence="10">
    <location>
        <begin position="429"/>
        <end position="441"/>
    </location>
</feature>